<gene>
    <name evidence="3" type="ordered locus">Cpin_4566</name>
</gene>
<keyword evidence="3" id="KW-0012">Acyltransferase</keyword>
<feature type="transmembrane region" description="Helical" evidence="1">
    <location>
        <begin position="210"/>
        <end position="227"/>
    </location>
</feature>
<accession>A0A979G7A1</accession>
<feature type="transmembrane region" description="Helical" evidence="1">
    <location>
        <begin position="153"/>
        <end position="172"/>
    </location>
</feature>
<organism evidence="3 4">
    <name type="scientific">Chitinophaga pinensis (strain ATCC 43595 / DSM 2588 / LMG 13176 / NBRC 15968 / NCIMB 11800 / UQM 2034)</name>
    <dbReference type="NCBI Taxonomy" id="485918"/>
    <lineage>
        <taxon>Bacteria</taxon>
        <taxon>Pseudomonadati</taxon>
        <taxon>Bacteroidota</taxon>
        <taxon>Chitinophagia</taxon>
        <taxon>Chitinophagales</taxon>
        <taxon>Chitinophagaceae</taxon>
        <taxon>Chitinophaga</taxon>
    </lineage>
</organism>
<feature type="transmembrane region" description="Helical" evidence="1">
    <location>
        <begin position="55"/>
        <end position="74"/>
    </location>
</feature>
<feature type="transmembrane region" description="Helical" evidence="1">
    <location>
        <begin position="360"/>
        <end position="382"/>
    </location>
</feature>
<dbReference type="RefSeq" id="WP_012792176.1">
    <property type="nucleotide sequence ID" value="NC_013132.1"/>
</dbReference>
<evidence type="ECO:0000259" key="2">
    <source>
        <dbReference type="Pfam" id="PF01757"/>
    </source>
</evidence>
<dbReference type="Pfam" id="PF01757">
    <property type="entry name" value="Acyl_transf_3"/>
    <property type="match status" value="1"/>
</dbReference>
<dbReference type="GO" id="GO:0016747">
    <property type="term" value="F:acyltransferase activity, transferring groups other than amino-acyl groups"/>
    <property type="evidence" value="ECO:0007669"/>
    <property type="project" value="InterPro"/>
</dbReference>
<reference evidence="3 4" key="2">
    <citation type="journal article" date="2010" name="Stand. Genomic Sci.">
        <title>Complete genome sequence of Chitinophaga pinensis type strain (UQM 2034).</title>
        <authorList>
            <person name="Glavina Del Rio T."/>
            <person name="Abt B."/>
            <person name="Spring S."/>
            <person name="Lapidus A."/>
            <person name="Nolan M."/>
            <person name="Tice H."/>
            <person name="Copeland A."/>
            <person name="Cheng J.F."/>
            <person name="Chen F."/>
            <person name="Bruce D."/>
            <person name="Goodwin L."/>
            <person name="Pitluck S."/>
            <person name="Ivanova N."/>
            <person name="Mavromatis K."/>
            <person name="Mikhailova N."/>
            <person name="Pati A."/>
            <person name="Chen A."/>
            <person name="Palaniappan K."/>
            <person name="Land M."/>
            <person name="Hauser L."/>
            <person name="Chang Y.J."/>
            <person name="Jeffries C.D."/>
            <person name="Chain P."/>
            <person name="Saunders E."/>
            <person name="Detter J.C."/>
            <person name="Brettin T."/>
            <person name="Rohde M."/>
            <person name="Goker M."/>
            <person name="Bristow J."/>
            <person name="Eisen J.A."/>
            <person name="Markowitz V."/>
            <person name="Hugenholtz P."/>
            <person name="Kyrpides N.C."/>
            <person name="Klenk H.P."/>
            <person name="Lucas S."/>
        </authorList>
    </citation>
    <scope>NUCLEOTIDE SEQUENCE [LARGE SCALE GENOMIC DNA]</scope>
    <source>
        <strain evidence="4">ATCC 43595 / DSM 2588 / LMG 13176 / NBRC 15968 / NCIMB 11800 / UQM 2034</strain>
    </source>
</reference>
<dbReference type="Proteomes" id="UP000002215">
    <property type="component" value="Chromosome"/>
</dbReference>
<dbReference type="PANTHER" id="PTHR23028">
    <property type="entry name" value="ACETYLTRANSFERASE"/>
    <property type="match status" value="1"/>
</dbReference>
<keyword evidence="1" id="KW-0472">Membrane</keyword>
<reference evidence="4" key="1">
    <citation type="submission" date="2009-08" db="EMBL/GenBank/DDBJ databases">
        <title>The complete genome of Chitinophaga pinensis DSM 2588.</title>
        <authorList>
            <consortium name="US DOE Joint Genome Institute (JGI-PGF)"/>
            <person name="Lucas S."/>
            <person name="Copeland A."/>
            <person name="Lapidus A."/>
            <person name="Glavina del Rio T."/>
            <person name="Dalin E."/>
            <person name="Tice H."/>
            <person name="Bruce D."/>
            <person name="Goodwin L."/>
            <person name="Pitluck S."/>
            <person name="Kyrpides N."/>
            <person name="Mavromatis K."/>
            <person name="Ivanova N."/>
            <person name="Mikhailova N."/>
            <person name="Sims D."/>
            <person name="Meinche L."/>
            <person name="Brettin T."/>
            <person name="Detter J.C."/>
            <person name="Han C."/>
            <person name="Larimer F."/>
            <person name="Land M."/>
            <person name="Hauser L."/>
            <person name="Markowitz V."/>
            <person name="Cheng J.-F."/>
            <person name="Hugenholtz P."/>
            <person name="Woyke T."/>
            <person name="Wu D."/>
            <person name="Spring S."/>
            <person name="Klenk H.-P."/>
            <person name="Eisen J.A."/>
        </authorList>
    </citation>
    <scope>NUCLEOTIDE SEQUENCE [LARGE SCALE GENOMIC DNA]</scope>
    <source>
        <strain evidence="4">ATCC 43595 / DSM 2588 / LMG 13176 / NBRC 15968 / NCIMB 11800 / UQM 2034</strain>
    </source>
</reference>
<evidence type="ECO:0000313" key="3">
    <source>
        <dbReference type="EMBL" id="ACU62008.1"/>
    </source>
</evidence>
<feature type="transmembrane region" description="Helical" evidence="1">
    <location>
        <begin position="124"/>
        <end position="141"/>
    </location>
</feature>
<feature type="transmembrane region" description="Helical" evidence="1">
    <location>
        <begin position="269"/>
        <end position="285"/>
    </location>
</feature>
<evidence type="ECO:0000313" key="4">
    <source>
        <dbReference type="Proteomes" id="UP000002215"/>
    </source>
</evidence>
<protein>
    <submittedName>
        <fullName evidence="3">Acyltransferase 3</fullName>
    </submittedName>
</protein>
<feature type="transmembrane region" description="Helical" evidence="1">
    <location>
        <begin position="86"/>
        <end position="104"/>
    </location>
</feature>
<feature type="transmembrane region" description="Helical" evidence="1">
    <location>
        <begin position="331"/>
        <end position="348"/>
    </location>
</feature>
<dbReference type="InterPro" id="IPR050879">
    <property type="entry name" value="Acyltransferase_3"/>
</dbReference>
<dbReference type="AlphaFoldDB" id="A0A979G7A1"/>
<sequence>MLSAITGNLLAYVTGDNYLPRFTFSMHMTETATTTAPTGQAALLQTRQHFEILDGLRGVAAVFVVFFHFMEVIFTDATKNFAGHGFLAVDFFFCLSGFVIAYAYDNRIEKMGTMEFFKSRIIRLHPLVVLGTVLGLLAFLFNPFAPVPETYTFGRIALIVLASMLMIPLPVMGETYFNLFGLNAPSWSLFWEYIANIIYGTILWRFSKKVLLGLAVVAAIWLIYTAYKAGNLLGGWSGGTFPDGGARLSYSFLAGLLVYRYNFIIKNKLGFPGMAILLLLALLTPCTKEPWLIELALVMVYFPLLVALGAGAQVSNKAIHSVCDFAGKISYPLYMTHYMVIWIFAAYYNQYKPAPSQLAWVVGIGVVSLIGFAYLAMVLYDIPIRKYLTERRKLNRQG</sequence>
<keyword evidence="1" id="KW-0812">Transmembrane</keyword>
<feature type="transmembrane region" description="Helical" evidence="1">
    <location>
        <begin position="247"/>
        <end position="262"/>
    </location>
</feature>
<keyword evidence="1" id="KW-1133">Transmembrane helix</keyword>
<feature type="domain" description="Acyltransferase 3" evidence="2">
    <location>
        <begin position="53"/>
        <end position="374"/>
    </location>
</feature>
<evidence type="ECO:0000256" key="1">
    <source>
        <dbReference type="SAM" id="Phobius"/>
    </source>
</evidence>
<dbReference type="PANTHER" id="PTHR23028:SF134">
    <property type="entry name" value="PUTATIVE (AFU_ORTHOLOGUE AFUA_4G08520)-RELATED"/>
    <property type="match status" value="1"/>
</dbReference>
<dbReference type="EMBL" id="CP001699">
    <property type="protein sequence ID" value="ACU62008.1"/>
    <property type="molecule type" value="Genomic_DNA"/>
</dbReference>
<dbReference type="KEGG" id="cpi:Cpin_4566"/>
<name>A0A979G7A1_CHIPD</name>
<dbReference type="InterPro" id="IPR002656">
    <property type="entry name" value="Acyl_transf_3_dom"/>
</dbReference>
<keyword evidence="3" id="KW-0808">Transferase</keyword>
<proteinExistence type="predicted"/>
<feature type="transmembrane region" description="Helical" evidence="1">
    <location>
        <begin position="291"/>
        <end position="310"/>
    </location>
</feature>